<dbReference type="PANTHER" id="PTHR41252:SF1">
    <property type="entry name" value="BLR2505 PROTEIN"/>
    <property type="match status" value="1"/>
</dbReference>
<dbReference type="GO" id="GO:0016853">
    <property type="term" value="F:isomerase activity"/>
    <property type="evidence" value="ECO:0007669"/>
    <property type="project" value="UniProtKB-KW"/>
</dbReference>
<dbReference type="SUPFAM" id="SSF54427">
    <property type="entry name" value="NTF2-like"/>
    <property type="match status" value="1"/>
</dbReference>
<feature type="domain" description="SnoaL-like" evidence="1">
    <location>
        <begin position="31"/>
        <end position="120"/>
    </location>
</feature>
<evidence type="ECO:0000313" key="2">
    <source>
        <dbReference type="EMBL" id="QEX20915.1"/>
    </source>
</evidence>
<keyword evidence="2" id="KW-0413">Isomerase</keyword>
<organism evidence="2 3">
    <name type="scientific">Hypericibacter adhaerens</name>
    <dbReference type="NCBI Taxonomy" id="2602016"/>
    <lineage>
        <taxon>Bacteria</taxon>
        <taxon>Pseudomonadati</taxon>
        <taxon>Pseudomonadota</taxon>
        <taxon>Alphaproteobacteria</taxon>
        <taxon>Rhodospirillales</taxon>
        <taxon>Dongiaceae</taxon>
        <taxon>Hypericibacter</taxon>
    </lineage>
</organism>
<reference evidence="2 3" key="1">
    <citation type="submission" date="2019-08" db="EMBL/GenBank/DDBJ databases">
        <title>Hyperibacter terrae gen. nov., sp. nov. and Hyperibacter viscosus sp. nov., two new members in the family Rhodospirillaceae isolated from the rhizosphere of Hypericum perforatum.</title>
        <authorList>
            <person name="Noviana Z."/>
        </authorList>
    </citation>
    <scope>NUCLEOTIDE SEQUENCE [LARGE SCALE GENOMIC DNA]</scope>
    <source>
        <strain evidence="2 3">R5959</strain>
    </source>
</reference>
<sequence length="140" mass="15683">MSNDGTTEARNKALAEAGFKAWHDGTGSPYDLLADDAMWTIVGHSLASRTYLGRKDFIDNVIRPFNARMSQGLRPTIRGLYAEGDTVVIFFDASGMARDGKPYANTYAWLWEMRDGRIVKAHAFFDSIAFNDLWQRVSPA</sequence>
<evidence type="ECO:0000313" key="3">
    <source>
        <dbReference type="Proteomes" id="UP000325797"/>
    </source>
</evidence>
<proteinExistence type="predicted"/>
<dbReference type="PANTHER" id="PTHR41252">
    <property type="entry name" value="BLR2505 PROTEIN"/>
    <property type="match status" value="1"/>
</dbReference>
<dbReference type="Pfam" id="PF12680">
    <property type="entry name" value="SnoaL_2"/>
    <property type="match status" value="1"/>
</dbReference>
<keyword evidence="3" id="KW-1185">Reference proteome</keyword>
<dbReference type="Proteomes" id="UP000325797">
    <property type="component" value="Chromosome"/>
</dbReference>
<dbReference type="InterPro" id="IPR037401">
    <property type="entry name" value="SnoaL-like"/>
</dbReference>
<protein>
    <submittedName>
        <fullName evidence="2">Ketosteroid isomerase</fullName>
    </submittedName>
</protein>
<name>A0A5J6MVY9_9PROT</name>
<dbReference type="KEGG" id="hadh:FRZ61_08350"/>
<dbReference type="AlphaFoldDB" id="A0A5J6MVY9"/>
<dbReference type="Gene3D" id="3.10.450.50">
    <property type="match status" value="1"/>
</dbReference>
<gene>
    <name evidence="2" type="ORF">FRZ61_08350</name>
</gene>
<dbReference type="RefSeq" id="WP_225309104.1">
    <property type="nucleotide sequence ID" value="NZ_CP042582.1"/>
</dbReference>
<accession>A0A5J6MVY9</accession>
<dbReference type="InterPro" id="IPR032710">
    <property type="entry name" value="NTF2-like_dom_sf"/>
</dbReference>
<evidence type="ECO:0000259" key="1">
    <source>
        <dbReference type="Pfam" id="PF12680"/>
    </source>
</evidence>
<dbReference type="EMBL" id="CP042582">
    <property type="protein sequence ID" value="QEX20915.1"/>
    <property type="molecule type" value="Genomic_DNA"/>
</dbReference>